<dbReference type="CDD" id="cd00367">
    <property type="entry name" value="PTS-HPr_like"/>
    <property type="match status" value="1"/>
</dbReference>
<protein>
    <recommendedName>
        <fullName evidence="2">Phosphocarrier protein HPr</fullName>
    </recommendedName>
</protein>
<dbReference type="InterPro" id="IPR035895">
    <property type="entry name" value="HPr-like_sf"/>
</dbReference>
<evidence type="ECO:0000256" key="3">
    <source>
        <dbReference type="ARBA" id="ARBA00022597"/>
    </source>
</evidence>
<proteinExistence type="predicted"/>
<gene>
    <name evidence="5" type="ORF">B2K_26195</name>
</gene>
<dbReference type="PANTHER" id="PTHR33705">
    <property type="entry name" value="PHOSPHOCARRIER PROTEIN HPR"/>
    <property type="match status" value="1"/>
</dbReference>
<evidence type="ECO:0000256" key="1">
    <source>
        <dbReference type="ARBA" id="ARBA00003681"/>
    </source>
</evidence>
<reference evidence="5 6" key="1">
    <citation type="submission" date="2013-06" db="EMBL/GenBank/DDBJ databases">
        <title>Complete genome sequence of Paenibacillus mucilaginosus K02.</title>
        <authorList>
            <person name="Xiao B."/>
            <person name="Sun L."/>
            <person name="Xiao L."/>
            <person name="Lian B."/>
        </authorList>
    </citation>
    <scope>NUCLEOTIDE SEQUENCE [LARGE SCALE GENOMIC DNA]</scope>
    <source>
        <strain evidence="5 6">K02</strain>
    </source>
</reference>
<dbReference type="PANTHER" id="PTHR33705:SF1">
    <property type="entry name" value="PHOSPHOCARRIER PROTEIN HPR"/>
    <property type="match status" value="1"/>
</dbReference>
<feature type="domain" description="HPr" evidence="4">
    <location>
        <begin position="1"/>
        <end position="90"/>
    </location>
</feature>
<dbReference type="RefSeq" id="WP_014652131.1">
    <property type="nucleotide sequence ID" value="NC_017672.3"/>
</dbReference>
<sequence>MPLRVHDVTVPEDLQPDHLQRIAQQASQFRSDIKIKFENERIQLDAKSLLGMMMLPLRRGTRVTVLAQGNDEEEALERIASLLERQEWRS</sequence>
<dbReference type="Gene3D" id="3.30.1340.10">
    <property type="entry name" value="HPr-like"/>
    <property type="match status" value="1"/>
</dbReference>
<evidence type="ECO:0000259" key="4">
    <source>
        <dbReference type="PROSITE" id="PS51350"/>
    </source>
</evidence>
<evidence type="ECO:0000256" key="2">
    <source>
        <dbReference type="ARBA" id="ARBA00020422"/>
    </source>
</evidence>
<dbReference type="HOGENOM" id="CLU_136230_2_2_9"/>
<dbReference type="Pfam" id="PF00381">
    <property type="entry name" value="PTS-HPr"/>
    <property type="match status" value="1"/>
</dbReference>
<keyword evidence="3" id="KW-0762">Sugar transport</keyword>
<evidence type="ECO:0000313" key="6">
    <source>
        <dbReference type="Proteomes" id="UP000007392"/>
    </source>
</evidence>
<name>I0BP40_9BACL</name>
<dbReference type="PROSITE" id="PS51350">
    <property type="entry name" value="PTS_HPR_DOM"/>
    <property type="match status" value="1"/>
</dbReference>
<dbReference type="AlphaFoldDB" id="I0BP40"/>
<keyword evidence="3" id="KW-0813">Transport</keyword>
<accession>I0BP40</accession>
<dbReference type="InterPro" id="IPR000032">
    <property type="entry name" value="HPr-like"/>
</dbReference>
<evidence type="ECO:0000313" key="5">
    <source>
        <dbReference type="EMBL" id="AFH64137.1"/>
    </source>
</evidence>
<dbReference type="SUPFAM" id="SSF55594">
    <property type="entry name" value="HPr-like"/>
    <property type="match status" value="1"/>
</dbReference>
<dbReference type="PATRIC" id="fig|997761.3.peg.5220"/>
<dbReference type="NCBIfam" id="TIGR01003">
    <property type="entry name" value="PTS_HPr_family"/>
    <property type="match status" value="1"/>
</dbReference>
<comment type="function">
    <text evidence="1">General (non sugar-specific) component of the phosphoenolpyruvate-dependent sugar phosphotransferase system (sugar PTS). This major carbohydrate active-transport system catalyzes the phosphorylation of incoming sugar substrates concomitantly with their translocation across the cell membrane. The phosphoryl group from phosphoenolpyruvate (PEP) is transferred to the phosphoryl carrier protein HPr by enzyme I. Phospho-HPr then transfers it to the PTS EIIA domain.</text>
</comment>
<dbReference type="Proteomes" id="UP000007392">
    <property type="component" value="Chromosome"/>
</dbReference>
<organism evidence="5 6">
    <name type="scientific">Paenibacillus mucilaginosus K02</name>
    <dbReference type="NCBI Taxonomy" id="997761"/>
    <lineage>
        <taxon>Bacteria</taxon>
        <taxon>Bacillati</taxon>
        <taxon>Bacillota</taxon>
        <taxon>Bacilli</taxon>
        <taxon>Bacillales</taxon>
        <taxon>Paenibacillaceae</taxon>
        <taxon>Paenibacillus</taxon>
    </lineage>
</organism>
<dbReference type="InterPro" id="IPR050399">
    <property type="entry name" value="HPr"/>
</dbReference>
<dbReference type="PRINTS" id="PR00107">
    <property type="entry name" value="PHOSPHOCPHPR"/>
</dbReference>
<dbReference type="EMBL" id="CP003422">
    <property type="protein sequence ID" value="AFH64137.1"/>
    <property type="molecule type" value="Genomic_DNA"/>
</dbReference>
<dbReference type="KEGG" id="pmw:B2K_26195"/>